<reference evidence="2 5" key="2">
    <citation type="submission" date="2021-06" db="EMBL/GenBank/DDBJ databases">
        <title>Interrogation of the integrated mobile genetic elements in gut-associated Bacteroides with a consensus prediction approach.</title>
        <authorList>
            <person name="Campbell D.E."/>
            <person name="Leigh J.R."/>
            <person name="Kim T."/>
            <person name="England W."/>
            <person name="Whitaker R.J."/>
            <person name="Degnan P.H."/>
        </authorList>
    </citation>
    <scope>NUCLEOTIDE SEQUENCE [LARGE SCALE GENOMIC DNA]</scope>
    <source>
        <strain evidence="3">VPI-3443</strain>
        <strain evidence="2 5">WAL8669</strain>
    </source>
</reference>
<dbReference type="AlphaFoldDB" id="A0A0P0F956"/>
<dbReference type="DNASU" id="1073114"/>
<gene>
    <name evidence="1" type="ORF">GAN91_06895</name>
    <name evidence="2" type="ORF">KQP68_15045</name>
    <name evidence="3" type="ORF">KQP74_08450</name>
</gene>
<name>A0A0P0F956_BACT4</name>
<dbReference type="Proteomes" id="UP001162960">
    <property type="component" value="Chromosome"/>
</dbReference>
<reference evidence="1 4" key="1">
    <citation type="journal article" date="2019" name="Nat. Med.">
        <title>A library of human gut bacterial isolates paired with longitudinal multiomics data enables mechanistic microbiome research.</title>
        <authorList>
            <person name="Poyet M."/>
            <person name="Groussin M."/>
            <person name="Gibbons S.M."/>
            <person name="Avila-Pacheco J."/>
            <person name="Jiang X."/>
            <person name="Kearney S.M."/>
            <person name="Perrotta A.R."/>
            <person name="Berdy B."/>
            <person name="Zhao S."/>
            <person name="Lieberman T.D."/>
            <person name="Swanson P.K."/>
            <person name="Smith M."/>
            <person name="Roesemann S."/>
            <person name="Alexander J.E."/>
            <person name="Rich S.A."/>
            <person name="Livny J."/>
            <person name="Vlamakis H."/>
            <person name="Clish C."/>
            <person name="Bullock K."/>
            <person name="Deik A."/>
            <person name="Scott J."/>
            <person name="Pierce K.A."/>
            <person name="Xavier R.J."/>
            <person name="Alm E.J."/>
        </authorList>
    </citation>
    <scope>NUCLEOTIDE SEQUENCE [LARGE SCALE GENOMIC DNA]</scope>
    <source>
        <strain evidence="1 4">BIOML-A162</strain>
    </source>
</reference>
<protein>
    <submittedName>
        <fullName evidence="1">Transcriptional regulator</fullName>
    </submittedName>
    <submittedName>
        <fullName evidence="2">UpxZ family transcription anti-terminator antagonist</fullName>
    </submittedName>
</protein>
<dbReference type="InterPro" id="IPR010570">
    <property type="entry name" value="UpxZ_fam"/>
</dbReference>
<evidence type="ECO:0000313" key="3">
    <source>
        <dbReference type="EMBL" id="UYU92648.1"/>
    </source>
</evidence>
<dbReference type="EMBL" id="CP083680">
    <property type="protein sequence ID" value="UYU64896.1"/>
    <property type="molecule type" value="Genomic_DNA"/>
</dbReference>
<proteinExistence type="predicted"/>
<evidence type="ECO:0000313" key="1">
    <source>
        <dbReference type="EMBL" id="KAB4485203.1"/>
    </source>
</evidence>
<evidence type="ECO:0000313" key="4">
    <source>
        <dbReference type="Proteomes" id="UP000436858"/>
    </source>
</evidence>
<dbReference type="EMBL" id="WCRY01000004">
    <property type="protein sequence ID" value="KAB4485203.1"/>
    <property type="molecule type" value="Genomic_DNA"/>
</dbReference>
<dbReference type="Gene3D" id="1.25.40.810">
    <property type="entry name" value="UpxZ"/>
    <property type="match status" value="1"/>
</dbReference>
<dbReference type="GeneID" id="60927338"/>
<dbReference type="KEGG" id="btho:Btheta7330_01865"/>
<dbReference type="EMBL" id="CP083685">
    <property type="protein sequence ID" value="UYU92648.1"/>
    <property type="molecule type" value="Genomic_DNA"/>
</dbReference>
<dbReference type="InterPro" id="IPR038533">
    <property type="entry name" value="UpxZ_sf"/>
</dbReference>
<dbReference type="RefSeq" id="WP_011107736.1">
    <property type="nucleotide sequence ID" value="NZ_BAABZI010000001.1"/>
</dbReference>
<dbReference type="Proteomes" id="UP001156218">
    <property type="component" value="Chromosome"/>
</dbReference>
<accession>A0A0P0F956</accession>
<dbReference type="Proteomes" id="UP000436858">
    <property type="component" value="Unassembled WGS sequence"/>
</dbReference>
<evidence type="ECO:0000313" key="5">
    <source>
        <dbReference type="Proteomes" id="UP001156218"/>
    </source>
</evidence>
<sequence>MVSFLLQENIDELQHLADHLLHIGDKNGYVYADDLSALQQSIHEKINDLYSQRGETPEQDATLCLAILQGYNVSMYANPEDEDRKRSVLQRSLTLLDVLPPSLLKQQLSAVCHGMQELCETN</sequence>
<organism evidence="1 4">
    <name type="scientific">Bacteroides thetaiotaomicron</name>
    <dbReference type="NCBI Taxonomy" id="818"/>
    <lineage>
        <taxon>Bacteria</taxon>
        <taxon>Pseudomonadati</taxon>
        <taxon>Bacteroidota</taxon>
        <taxon>Bacteroidia</taxon>
        <taxon>Bacteroidales</taxon>
        <taxon>Bacteroidaceae</taxon>
        <taxon>Bacteroides</taxon>
    </lineage>
</organism>
<evidence type="ECO:0000313" key="2">
    <source>
        <dbReference type="EMBL" id="UYU64896.1"/>
    </source>
</evidence>
<dbReference type="Pfam" id="PF06603">
    <property type="entry name" value="UpxZ"/>
    <property type="match status" value="1"/>
</dbReference>
<dbReference type="OMA" id="VYEESML"/>